<dbReference type="RefSeq" id="XP_010927867.1">
    <property type="nucleotide sequence ID" value="XM_010929565.3"/>
</dbReference>
<sequence>MYNPNPLKRLFGSLSLLGFLNRFSSLLQDFESNKNPHTATYEGREMSREVRGRSYRRFVLLAAIYLQFISGLGDDPSTSNNATTADVHSNSSSKTGREILYICLGVAGFVILSVFLFKHWQKKKREEQHARLLRLFEEDDELELELGLRD</sequence>
<dbReference type="AlphaFoldDB" id="A0A6I9RK26"/>
<evidence type="ECO:0000256" key="1">
    <source>
        <dbReference type="SAM" id="Phobius"/>
    </source>
</evidence>
<name>A0A6I9RK26_ELAGV</name>
<keyword evidence="2" id="KW-1185">Reference proteome</keyword>
<protein>
    <submittedName>
        <fullName evidence="3">Uncharacterized protein LOC105049805</fullName>
    </submittedName>
</protein>
<feature type="transmembrane region" description="Helical" evidence="1">
    <location>
        <begin position="54"/>
        <end position="73"/>
    </location>
</feature>
<feature type="transmembrane region" description="Helical" evidence="1">
    <location>
        <begin position="99"/>
        <end position="117"/>
    </location>
</feature>
<reference evidence="3" key="1">
    <citation type="submission" date="2025-08" db="UniProtKB">
        <authorList>
            <consortium name="RefSeq"/>
        </authorList>
    </citation>
    <scope>IDENTIFICATION</scope>
</reference>
<dbReference type="Proteomes" id="UP000504607">
    <property type="component" value="Chromosome 8"/>
</dbReference>
<keyword evidence="1" id="KW-0472">Membrane</keyword>
<organism evidence="2 3">
    <name type="scientific">Elaeis guineensis var. tenera</name>
    <name type="common">Oil palm</name>
    <dbReference type="NCBI Taxonomy" id="51953"/>
    <lineage>
        <taxon>Eukaryota</taxon>
        <taxon>Viridiplantae</taxon>
        <taxon>Streptophyta</taxon>
        <taxon>Embryophyta</taxon>
        <taxon>Tracheophyta</taxon>
        <taxon>Spermatophyta</taxon>
        <taxon>Magnoliopsida</taxon>
        <taxon>Liliopsida</taxon>
        <taxon>Arecaceae</taxon>
        <taxon>Arecoideae</taxon>
        <taxon>Cocoseae</taxon>
        <taxon>Elaeidinae</taxon>
        <taxon>Elaeis</taxon>
    </lineage>
</organism>
<gene>
    <name evidence="3" type="primary">LOC105049805</name>
</gene>
<dbReference type="InParanoid" id="A0A6I9RK26"/>
<dbReference type="OrthoDB" id="1929682at2759"/>
<dbReference type="PANTHER" id="PTHR33780">
    <property type="entry name" value="EXPRESSED PROTEIN"/>
    <property type="match status" value="1"/>
</dbReference>
<dbReference type="PANTHER" id="PTHR33780:SF10">
    <property type="entry name" value="TRANSMEMBRANE PROTEIN"/>
    <property type="match status" value="1"/>
</dbReference>
<proteinExistence type="predicted"/>
<keyword evidence="1" id="KW-1133">Transmembrane helix</keyword>
<keyword evidence="1" id="KW-0812">Transmembrane</keyword>
<evidence type="ECO:0000313" key="3">
    <source>
        <dbReference type="RefSeq" id="XP_010927867.1"/>
    </source>
</evidence>
<accession>A0A6I9RK26</accession>
<dbReference type="FunCoup" id="A0A6I9RK26">
    <property type="interactions" value="2783"/>
</dbReference>
<evidence type="ECO:0000313" key="2">
    <source>
        <dbReference type="Proteomes" id="UP000504607"/>
    </source>
</evidence>